<dbReference type="EMBL" id="QTUA01000001">
    <property type="protein sequence ID" value="REF29994.1"/>
    <property type="molecule type" value="Genomic_DNA"/>
</dbReference>
<gene>
    <name evidence="5" type="ORF">DFJ65_0984</name>
</gene>
<dbReference type="Pfam" id="PF23359">
    <property type="entry name" value="Lsr2_DNA-bd"/>
    <property type="match status" value="1"/>
</dbReference>
<dbReference type="GO" id="GO:0016746">
    <property type="term" value="F:acyltransferase activity"/>
    <property type="evidence" value="ECO:0007669"/>
    <property type="project" value="InterPro"/>
</dbReference>
<feature type="domain" description="Lsr2 DNA-binding" evidence="4">
    <location>
        <begin position="75"/>
        <end position="110"/>
    </location>
</feature>
<feature type="domain" description="Lsr2 dimerization" evidence="3">
    <location>
        <begin position="1"/>
        <end position="58"/>
    </location>
</feature>
<feature type="region of interest" description="Disordered" evidence="2">
    <location>
        <begin position="59"/>
        <end position="87"/>
    </location>
</feature>
<evidence type="ECO:0000259" key="4">
    <source>
        <dbReference type="Pfam" id="PF23359"/>
    </source>
</evidence>
<evidence type="ECO:0000256" key="2">
    <source>
        <dbReference type="SAM" id="MobiDB-lite"/>
    </source>
</evidence>
<dbReference type="AlphaFoldDB" id="A0A3D9UVH1"/>
<name>A0A3D9UVH1_9MICO</name>
<evidence type="ECO:0000313" key="5">
    <source>
        <dbReference type="EMBL" id="REF29994.1"/>
    </source>
</evidence>
<keyword evidence="6" id="KW-1185">Reference proteome</keyword>
<reference evidence="5 6" key="1">
    <citation type="submission" date="2018-08" db="EMBL/GenBank/DDBJ databases">
        <title>Sequencing the genomes of 1000 actinobacteria strains.</title>
        <authorList>
            <person name="Klenk H.-P."/>
        </authorList>
    </citation>
    <scope>NUCLEOTIDE SEQUENCE [LARGE SCALE GENOMIC DNA]</scope>
    <source>
        <strain evidence="5 6">DSM 22967</strain>
    </source>
</reference>
<dbReference type="GO" id="GO:0003677">
    <property type="term" value="F:DNA binding"/>
    <property type="evidence" value="ECO:0007669"/>
    <property type="project" value="UniProtKB-KW"/>
</dbReference>
<dbReference type="Proteomes" id="UP000256253">
    <property type="component" value="Unassembled WGS sequence"/>
</dbReference>
<protein>
    <submittedName>
        <fullName evidence="5">Lsr2 protein</fullName>
    </submittedName>
</protein>
<comment type="caution">
    <text evidence="5">The sequence shown here is derived from an EMBL/GenBank/DDBJ whole genome shotgun (WGS) entry which is preliminary data.</text>
</comment>
<sequence length="112" mass="12246">MAQRVQIKLIDDLDGTDAEETVSFGLDGVSYEIDLSQANAAQLRDDLAKWVGSARRVKGRVSRTTRATGGSSGNSKDDLNKIREWGRQNGYQVSERGRVSREVQEAYAAANG</sequence>
<dbReference type="RefSeq" id="WP_115922055.1">
    <property type="nucleotide sequence ID" value="NZ_QTUA01000001.1"/>
</dbReference>
<dbReference type="InterPro" id="IPR036625">
    <property type="entry name" value="E3-bd_dom_sf"/>
</dbReference>
<dbReference type="InterPro" id="IPR024412">
    <property type="entry name" value="Lsr2_dim_dom"/>
</dbReference>
<dbReference type="InterPro" id="IPR042261">
    <property type="entry name" value="Lsr2-like_dimerization"/>
</dbReference>
<evidence type="ECO:0000313" key="6">
    <source>
        <dbReference type="Proteomes" id="UP000256253"/>
    </source>
</evidence>
<feature type="compositionally biased region" description="Basic and acidic residues" evidence="2">
    <location>
        <begin position="75"/>
        <end position="86"/>
    </location>
</feature>
<accession>A0A3D9UVH1</accession>
<dbReference type="Gene3D" id="3.30.60.230">
    <property type="entry name" value="Lsr2, dimerization domain"/>
    <property type="match status" value="1"/>
</dbReference>
<dbReference type="InterPro" id="IPR055370">
    <property type="entry name" value="Lsr2_DNA-bd"/>
</dbReference>
<evidence type="ECO:0000256" key="1">
    <source>
        <dbReference type="ARBA" id="ARBA00023125"/>
    </source>
</evidence>
<evidence type="ECO:0000259" key="3">
    <source>
        <dbReference type="Pfam" id="PF11774"/>
    </source>
</evidence>
<dbReference type="Pfam" id="PF11774">
    <property type="entry name" value="Lsr2"/>
    <property type="match status" value="1"/>
</dbReference>
<dbReference type="Gene3D" id="4.10.320.10">
    <property type="entry name" value="E3-binding domain"/>
    <property type="match status" value="1"/>
</dbReference>
<proteinExistence type="predicted"/>
<keyword evidence="1" id="KW-0238">DNA-binding</keyword>
<dbReference type="OrthoDB" id="4113332at2"/>
<organism evidence="5 6">
    <name type="scientific">Calidifontibacter indicus</name>
    <dbReference type="NCBI Taxonomy" id="419650"/>
    <lineage>
        <taxon>Bacteria</taxon>
        <taxon>Bacillati</taxon>
        <taxon>Actinomycetota</taxon>
        <taxon>Actinomycetes</taxon>
        <taxon>Micrococcales</taxon>
        <taxon>Dermacoccaceae</taxon>
        <taxon>Calidifontibacter</taxon>
    </lineage>
</organism>